<dbReference type="InterPro" id="IPR003682">
    <property type="entry name" value="rRNA_ssu_MeTfrase_G"/>
</dbReference>
<keyword evidence="1" id="KW-0963">Cytoplasm</keyword>
<proteinExistence type="inferred from homology"/>
<name>J7G3Q7_9CRYP</name>
<evidence type="ECO:0000313" key="6">
    <source>
        <dbReference type="Proteomes" id="UP000243348"/>
    </source>
</evidence>
<dbReference type="AlphaFoldDB" id="J7G3Q7"/>
<gene>
    <name evidence="5" type="primary">gidB</name>
    <name evidence="5" type="ORF">CMESO_564</name>
</gene>
<dbReference type="SUPFAM" id="SSF53335">
    <property type="entry name" value="S-adenosyl-L-methionine-dependent methyltransferases"/>
    <property type="match status" value="1"/>
</dbReference>
<keyword evidence="3" id="KW-0808">Transferase</keyword>
<feature type="transmembrane region" description="Helical" evidence="4">
    <location>
        <begin position="117"/>
        <end position="136"/>
    </location>
</feature>
<dbReference type="Gene3D" id="3.40.50.150">
    <property type="entry name" value="Vaccinia Virus protein VP39"/>
    <property type="match status" value="1"/>
</dbReference>
<keyword evidence="4" id="KW-1133">Transmembrane helix</keyword>
<dbReference type="InterPro" id="IPR029063">
    <property type="entry name" value="SAM-dependent_MTases_sf"/>
</dbReference>
<dbReference type="Proteomes" id="UP000243348">
    <property type="component" value="Nucleomorph 3"/>
</dbReference>
<evidence type="ECO:0000256" key="2">
    <source>
        <dbReference type="ARBA" id="ARBA00022552"/>
    </source>
</evidence>
<keyword evidence="4" id="KW-0812">Transmembrane</keyword>
<dbReference type="GO" id="GO:0005829">
    <property type="term" value="C:cytosol"/>
    <property type="evidence" value="ECO:0007669"/>
    <property type="project" value="TreeGrafter"/>
</dbReference>
<geneLocation type="nucleomorph" evidence="5"/>
<dbReference type="EMBL" id="CP003682">
    <property type="protein sequence ID" value="AFP65704.1"/>
    <property type="molecule type" value="Genomic_DNA"/>
</dbReference>
<accession>J7G3Q7</accession>
<evidence type="ECO:0000313" key="5">
    <source>
        <dbReference type="EMBL" id="AFP65704.1"/>
    </source>
</evidence>
<protein>
    <submittedName>
        <fullName evidence="5">Glucose inhibited division protein B</fullName>
    </submittedName>
</protein>
<reference evidence="5 6" key="1">
    <citation type="journal article" date="2012" name="Genome Biol. Evol.">
        <title>Nucleomorph genome sequence of the cryptophyte alga Chroomonas mesostigmatica CCMP1168 reveals lineage-specific gene loss and genome complexity.</title>
        <authorList>
            <person name="Moore C.E."/>
            <person name="Curtis B."/>
            <person name="Mills T."/>
            <person name="Tanifuji G."/>
            <person name="Archibald J.M."/>
        </authorList>
    </citation>
    <scope>NUCLEOTIDE SEQUENCE [LARGE SCALE GENOMIC DNA]</scope>
    <source>
        <strain evidence="5 6">CCMP1168</strain>
    </source>
</reference>
<dbReference type="PANTHER" id="PTHR31760">
    <property type="entry name" value="S-ADENOSYL-L-METHIONINE-DEPENDENT METHYLTRANSFERASES SUPERFAMILY PROTEIN"/>
    <property type="match status" value="1"/>
</dbReference>
<keyword evidence="2" id="KW-0698">rRNA processing</keyword>
<dbReference type="NCBIfam" id="TIGR00138">
    <property type="entry name" value="rsmG_gidB"/>
    <property type="match status" value="1"/>
</dbReference>
<evidence type="ECO:0000256" key="1">
    <source>
        <dbReference type="ARBA" id="ARBA00022490"/>
    </source>
</evidence>
<keyword evidence="5" id="KW-0542">Nucleomorph</keyword>
<keyword evidence="4" id="KW-0472">Membrane</keyword>
<evidence type="ECO:0000256" key="4">
    <source>
        <dbReference type="SAM" id="Phobius"/>
    </source>
</evidence>
<dbReference type="GO" id="GO:0070043">
    <property type="term" value="F:rRNA (guanine-N7-)-methyltransferase activity"/>
    <property type="evidence" value="ECO:0007669"/>
    <property type="project" value="TreeGrafter"/>
</dbReference>
<organism evidence="5 6">
    <name type="scientific">Chroomonas mesostigmatica CCMP1168</name>
    <dbReference type="NCBI Taxonomy" id="1195612"/>
    <lineage>
        <taxon>Eukaryota</taxon>
        <taxon>Cryptophyceae</taxon>
        <taxon>Pyrenomonadales</taxon>
        <taxon>Chroomonadaceae</taxon>
        <taxon>Chroomonas</taxon>
    </lineage>
</organism>
<dbReference type="PIRSF" id="PIRSF003078">
    <property type="entry name" value="GidB"/>
    <property type="match status" value="1"/>
</dbReference>
<dbReference type="Pfam" id="PF02527">
    <property type="entry name" value="GidB"/>
    <property type="match status" value="1"/>
</dbReference>
<evidence type="ECO:0000256" key="3">
    <source>
        <dbReference type="ARBA" id="ARBA00022679"/>
    </source>
</evidence>
<dbReference type="PANTHER" id="PTHR31760:SF0">
    <property type="entry name" value="S-ADENOSYL-L-METHIONINE-DEPENDENT METHYLTRANSFERASES SUPERFAMILY PROTEIN"/>
    <property type="match status" value="1"/>
</dbReference>
<sequence>MVEGANLKKNKKKKSMITFYPKSYLRIKIFKKKISVFKKRNLAFNFFEKFSQNSFEKSNNFVDHLILRNKYSNLISNKTLLSVFRRHFVDSLTIELFFNSFHPKKKFLLCLDIGTGGGFPGLLLSFFFPTCFFLLIESIKKKIIFHQKISNFLLLSNCKPLCSRAEIIGKSQKHRGNYDLIIARGVSELHSLIWFSFPLLISGGRIVVLKQIFKISEEISGAKTYFQTNKGKVKAVFPISSSKKGRMVILLK</sequence>
<dbReference type="HAMAP" id="MF_00074">
    <property type="entry name" value="16SrRNA_methyltr_G"/>
    <property type="match status" value="1"/>
</dbReference>